<dbReference type="GO" id="GO:0020037">
    <property type="term" value="F:heme binding"/>
    <property type="evidence" value="ECO:0007669"/>
    <property type="project" value="InterPro"/>
</dbReference>
<evidence type="ECO:0000313" key="12">
    <source>
        <dbReference type="Proteomes" id="UP000245790"/>
    </source>
</evidence>
<keyword evidence="11" id="KW-0575">Peroxidase</keyword>
<dbReference type="PIRSF" id="PIRSF000294">
    <property type="entry name" value="Cytochrome-c_peroxidase"/>
    <property type="match status" value="1"/>
</dbReference>
<sequence length="371" mass="42172">MPRLICLLLLTTLLACDNKPSDTRYNWPLREGFPRPQVPKDNPMTAEKVTLGRHLFYDKNLSFNKTQSCASCHTQKYAFAETKKQSTGSTGEKHRRNAPALVNIAYNKTLTWAHDGLKDIETQLLLPMFGESPVELGITGHEAEVLARFKTSLYTELFEQAFPDKGLSFNTMNQALASFVRSLISLNSPFDRYAYDGDDSALSESALKGMTLFFSEKFECHHCHGGFNFTQSTFHEKQLLDRRPFHNTGLYNSNEKGQYPIDDGLYEVTLDHNDHGRFRAPTLRNIEVTAPYMHDGSIDTLEQVIEFYAAGGRLIEEDEFQGDGRKNPLKSPFVKGFEITEEEKNDLIAFMQSLTDQEFLISEKHSKPTTN</sequence>
<dbReference type="GO" id="GO:0004130">
    <property type="term" value="F:cytochrome-c peroxidase activity"/>
    <property type="evidence" value="ECO:0007669"/>
    <property type="project" value="TreeGrafter"/>
</dbReference>
<evidence type="ECO:0000256" key="8">
    <source>
        <dbReference type="PIRSR" id="PIRSR000294-1"/>
    </source>
</evidence>
<feature type="binding site" description="covalent" evidence="8">
    <location>
        <position position="220"/>
    </location>
    <ligand>
        <name>heme c</name>
        <dbReference type="ChEBI" id="CHEBI:61717"/>
        <label>2</label>
    </ligand>
</feature>
<feature type="binding site" description="axial binding residue" evidence="9">
    <location>
        <position position="224"/>
    </location>
    <ligand>
        <name>heme c</name>
        <dbReference type="ChEBI" id="CHEBI:61717"/>
        <label>2</label>
    </ligand>
    <ligandPart>
        <name>Fe</name>
        <dbReference type="ChEBI" id="CHEBI:18248"/>
    </ligandPart>
</feature>
<evidence type="ECO:0000256" key="6">
    <source>
        <dbReference type="ARBA" id="ARBA00023002"/>
    </source>
</evidence>
<comment type="PTM">
    <text evidence="8">Binds 2 heme groups per subunit.</text>
</comment>
<dbReference type="GO" id="GO:0042597">
    <property type="term" value="C:periplasmic space"/>
    <property type="evidence" value="ECO:0007669"/>
    <property type="project" value="UniProtKB-SubCell"/>
</dbReference>
<evidence type="ECO:0000313" key="11">
    <source>
        <dbReference type="EMBL" id="PWK50067.1"/>
    </source>
</evidence>
<dbReference type="PANTHER" id="PTHR30600:SF14">
    <property type="entry name" value="CYTOCHROME C PEROXIDASE"/>
    <property type="match status" value="1"/>
</dbReference>
<keyword evidence="2 8" id="KW-0349">Heme</keyword>
<dbReference type="RefSeq" id="WP_109763844.1">
    <property type="nucleotide sequence ID" value="NZ_QGGU01000007.1"/>
</dbReference>
<keyword evidence="7 9" id="KW-0408">Iron</keyword>
<feature type="domain" description="Cytochrome c" evidence="10">
    <location>
        <begin position="204"/>
        <end position="355"/>
    </location>
</feature>
<keyword evidence="5" id="KW-0574">Periplasm</keyword>
<proteinExistence type="predicted"/>
<evidence type="ECO:0000256" key="4">
    <source>
        <dbReference type="ARBA" id="ARBA00022729"/>
    </source>
</evidence>
<evidence type="ECO:0000256" key="5">
    <source>
        <dbReference type="ARBA" id="ARBA00022764"/>
    </source>
</evidence>
<dbReference type="EMBL" id="QGGU01000007">
    <property type="protein sequence ID" value="PWK50067.1"/>
    <property type="molecule type" value="Genomic_DNA"/>
</dbReference>
<feature type="binding site" description="covalent" evidence="8">
    <location>
        <position position="69"/>
    </location>
    <ligand>
        <name>heme c</name>
        <dbReference type="ChEBI" id="CHEBI:61717"/>
        <label>1</label>
    </ligand>
</feature>
<keyword evidence="4" id="KW-0732">Signal</keyword>
<name>A0A316G6J0_9GAMM</name>
<comment type="caution">
    <text evidence="11">The sequence shown here is derived from an EMBL/GenBank/DDBJ whole genome shotgun (WGS) entry which is preliminary data.</text>
</comment>
<dbReference type="SUPFAM" id="SSF46626">
    <property type="entry name" value="Cytochrome c"/>
    <property type="match status" value="2"/>
</dbReference>
<protein>
    <submittedName>
        <fullName evidence="11">Cytochrome c peroxidase</fullName>
    </submittedName>
</protein>
<evidence type="ECO:0000256" key="7">
    <source>
        <dbReference type="ARBA" id="ARBA00023004"/>
    </source>
</evidence>
<dbReference type="GO" id="GO:0046872">
    <property type="term" value="F:metal ion binding"/>
    <property type="evidence" value="ECO:0007669"/>
    <property type="project" value="UniProtKB-KW"/>
</dbReference>
<keyword evidence="12" id="KW-1185">Reference proteome</keyword>
<dbReference type="InterPro" id="IPR036909">
    <property type="entry name" value="Cyt_c-like_dom_sf"/>
</dbReference>
<comment type="cofactor">
    <cofactor evidence="8">
        <name>heme</name>
        <dbReference type="ChEBI" id="CHEBI:30413"/>
    </cofactor>
    <text evidence="8">Binds 2 heme groups.</text>
</comment>
<dbReference type="InterPro" id="IPR051395">
    <property type="entry name" value="Cytochrome_c_Peroxidase/MauG"/>
</dbReference>
<gene>
    <name evidence="11" type="ORF">C8D97_107234</name>
</gene>
<dbReference type="PANTHER" id="PTHR30600">
    <property type="entry name" value="CYTOCHROME C PEROXIDASE-RELATED"/>
    <property type="match status" value="1"/>
</dbReference>
<evidence type="ECO:0000256" key="9">
    <source>
        <dbReference type="PIRSR" id="PIRSR000294-2"/>
    </source>
</evidence>
<dbReference type="GO" id="GO:0009055">
    <property type="term" value="F:electron transfer activity"/>
    <property type="evidence" value="ECO:0007669"/>
    <property type="project" value="InterPro"/>
</dbReference>
<dbReference type="PROSITE" id="PS51257">
    <property type="entry name" value="PROKAR_LIPOPROTEIN"/>
    <property type="match status" value="1"/>
</dbReference>
<organism evidence="11 12">
    <name type="scientific">Pleionea mediterranea</name>
    <dbReference type="NCBI Taxonomy" id="523701"/>
    <lineage>
        <taxon>Bacteria</taxon>
        <taxon>Pseudomonadati</taxon>
        <taxon>Pseudomonadota</taxon>
        <taxon>Gammaproteobacteria</taxon>
        <taxon>Oceanospirillales</taxon>
        <taxon>Pleioneaceae</taxon>
        <taxon>Pleionea</taxon>
    </lineage>
</organism>
<feature type="binding site" description="covalent" evidence="8">
    <location>
        <position position="223"/>
    </location>
    <ligand>
        <name>heme c</name>
        <dbReference type="ChEBI" id="CHEBI:61717"/>
        <label>2</label>
    </ligand>
</feature>
<dbReference type="InterPro" id="IPR023929">
    <property type="entry name" value="MbnH-like"/>
</dbReference>
<reference evidence="11 12" key="1">
    <citation type="submission" date="2018-05" db="EMBL/GenBank/DDBJ databases">
        <title>Genomic Encyclopedia of Type Strains, Phase IV (KMG-IV): sequencing the most valuable type-strain genomes for metagenomic binning, comparative biology and taxonomic classification.</title>
        <authorList>
            <person name="Goeker M."/>
        </authorList>
    </citation>
    <scope>NUCLEOTIDE SEQUENCE [LARGE SCALE GENOMIC DNA]</scope>
    <source>
        <strain evidence="11 12">DSM 25350</strain>
    </source>
</reference>
<dbReference type="InterPro" id="IPR026259">
    <property type="entry name" value="MauG/Cytc_peroxidase"/>
</dbReference>
<keyword evidence="6" id="KW-0560">Oxidoreductase</keyword>
<evidence type="ECO:0000256" key="3">
    <source>
        <dbReference type="ARBA" id="ARBA00022723"/>
    </source>
</evidence>
<dbReference type="AlphaFoldDB" id="A0A316G6J0"/>
<dbReference type="PROSITE" id="PS51007">
    <property type="entry name" value="CYTC"/>
    <property type="match status" value="1"/>
</dbReference>
<feature type="binding site" description="axial binding residue" evidence="9">
    <location>
        <position position="73"/>
    </location>
    <ligand>
        <name>heme c</name>
        <dbReference type="ChEBI" id="CHEBI:61717"/>
        <label>1</label>
    </ligand>
    <ligandPart>
        <name>Fe</name>
        <dbReference type="ChEBI" id="CHEBI:18248"/>
    </ligandPart>
</feature>
<dbReference type="InterPro" id="IPR009056">
    <property type="entry name" value="Cyt_c-like_dom"/>
</dbReference>
<feature type="binding site" description="covalent" evidence="8">
    <location>
        <position position="72"/>
    </location>
    <ligand>
        <name>heme c</name>
        <dbReference type="ChEBI" id="CHEBI:61717"/>
        <label>1</label>
    </ligand>
</feature>
<keyword evidence="3 9" id="KW-0479">Metal-binding</keyword>
<dbReference type="Gene3D" id="1.10.760.10">
    <property type="entry name" value="Cytochrome c-like domain"/>
    <property type="match status" value="2"/>
</dbReference>
<dbReference type="Pfam" id="PF03150">
    <property type="entry name" value="CCP_MauG"/>
    <property type="match status" value="1"/>
</dbReference>
<accession>A0A316G6J0</accession>
<evidence type="ECO:0000259" key="10">
    <source>
        <dbReference type="PROSITE" id="PS51007"/>
    </source>
</evidence>
<evidence type="ECO:0000256" key="2">
    <source>
        <dbReference type="ARBA" id="ARBA00022617"/>
    </source>
</evidence>
<evidence type="ECO:0000256" key="1">
    <source>
        <dbReference type="ARBA" id="ARBA00004418"/>
    </source>
</evidence>
<dbReference type="InterPro" id="IPR004852">
    <property type="entry name" value="Di-haem_cyt_c_peroxidsae"/>
</dbReference>
<comment type="subcellular location">
    <subcellularLocation>
        <location evidence="1">Periplasm</location>
    </subcellularLocation>
</comment>
<dbReference type="OrthoDB" id="9805202at2"/>
<dbReference type="Proteomes" id="UP000245790">
    <property type="component" value="Unassembled WGS sequence"/>
</dbReference>
<dbReference type="NCBIfam" id="TIGR04039">
    <property type="entry name" value="MXAN_0977_Heme2"/>
    <property type="match status" value="1"/>
</dbReference>